<dbReference type="AlphaFoldDB" id="A0A0V1HQM9"/>
<evidence type="ECO:0000313" key="2">
    <source>
        <dbReference type="Proteomes" id="UP000055024"/>
    </source>
</evidence>
<name>A0A0V1HQM9_9BILA</name>
<accession>A0A0V1HQM9</accession>
<gene>
    <name evidence="1" type="ORF">T11_8626</name>
</gene>
<dbReference type="Proteomes" id="UP000055024">
    <property type="component" value="Unassembled WGS sequence"/>
</dbReference>
<dbReference type="EMBL" id="JYDP01000039">
    <property type="protein sequence ID" value="KRZ12607.1"/>
    <property type="molecule type" value="Genomic_DNA"/>
</dbReference>
<keyword evidence="2" id="KW-1185">Reference proteome</keyword>
<evidence type="ECO:0000313" key="1">
    <source>
        <dbReference type="EMBL" id="KRZ12607.1"/>
    </source>
</evidence>
<reference evidence="1 2" key="1">
    <citation type="submission" date="2015-01" db="EMBL/GenBank/DDBJ databases">
        <title>Evolution of Trichinella species and genotypes.</title>
        <authorList>
            <person name="Korhonen P.K."/>
            <person name="Edoardo P."/>
            <person name="Giuseppe L.R."/>
            <person name="Gasser R.B."/>
        </authorList>
    </citation>
    <scope>NUCLEOTIDE SEQUENCE [LARGE SCALE GENOMIC DNA]</scope>
    <source>
        <strain evidence="1">ISS1029</strain>
    </source>
</reference>
<comment type="caution">
    <text evidence="1">The sequence shown here is derived from an EMBL/GenBank/DDBJ whole genome shotgun (WGS) entry which is preliminary data.</text>
</comment>
<protein>
    <submittedName>
        <fullName evidence="1">Uncharacterized protein</fullName>
    </submittedName>
</protein>
<organism evidence="1 2">
    <name type="scientific">Trichinella zimbabwensis</name>
    <dbReference type="NCBI Taxonomy" id="268475"/>
    <lineage>
        <taxon>Eukaryota</taxon>
        <taxon>Metazoa</taxon>
        <taxon>Ecdysozoa</taxon>
        <taxon>Nematoda</taxon>
        <taxon>Enoplea</taxon>
        <taxon>Dorylaimia</taxon>
        <taxon>Trichinellida</taxon>
        <taxon>Trichinellidae</taxon>
        <taxon>Trichinella</taxon>
    </lineage>
</organism>
<sequence>MKFHLRNTLVKSQNVSRLSIIMLFEKQFKLRLSSVSLPNLEKFSPCSQFEWVMSKQFIQ</sequence>
<proteinExistence type="predicted"/>